<dbReference type="EC" id="2.4.1.-" evidence="11"/>
<dbReference type="InParanoid" id="T1H9L6"/>
<dbReference type="GO" id="GO:0016758">
    <property type="term" value="F:hexosyltransferase activity"/>
    <property type="evidence" value="ECO:0007669"/>
    <property type="project" value="InterPro"/>
</dbReference>
<keyword evidence="13" id="KW-1185">Reference proteome</keyword>
<evidence type="ECO:0000313" key="13">
    <source>
        <dbReference type="Proteomes" id="UP000015103"/>
    </source>
</evidence>
<keyword evidence="5" id="KW-0812">Transmembrane</keyword>
<keyword evidence="9" id="KW-0472">Membrane</keyword>
<dbReference type="AlphaFoldDB" id="T1H9L6"/>
<keyword evidence="7" id="KW-1133">Transmembrane helix</keyword>
<evidence type="ECO:0000256" key="11">
    <source>
        <dbReference type="RuleBase" id="RU363063"/>
    </source>
</evidence>
<dbReference type="PANTHER" id="PTHR11214:SF379">
    <property type="entry name" value="HEXOSYLTRANSFERASE-RELATED"/>
    <property type="match status" value="1"/>
</dbReference>
<dbReference type="EnsemblMetazoa" id="RPRC000719-RA">
    <property type="protein sequence ID" value="RPRC000719-PA"/>
    <property type="gene ID" value="RPRC000719"/>
</dbReference>
<dbReference type="EMBL" id="ACPB03024970">
    <property type="status" value="NOT_ANNOTATED_CDS"/>
    <property type="molecule type" value="Genomic_DNA"/>
</dbReference>
<keyword evidence="6" id="KW-0735">Signal-anchor</keyword>
<keyword evidence="4" id="KW-0808">Transferase</keyword>
<evidence type="ECO:0000256" key="5">
    <source>
        <dbReference type="ARBA" id="ARBA00022692"/>
    </source>
</evidence>
<evidence type="ECO:0000256" key="7">
    <source>
        <dbReference type="ARBA" id="ARBA00022989"/>
    </source>
</evidence>
<keyword evidence="10" id="KW-0325">Glycoprotein</keyword>
<dbReference type="GO" id="GO:0000139">
    <property type="term" value="C:Golgi membrane"/>
    <property type="evidence" value="ECO:0007669"/>
    <property type="project" value="UniProtKB-SubCell"/>
</dbReference>
<evidence type="ECO:0000256" key="6">
    <source>
        <dbReference type="ARBA" id="ARBA00022968"/>
    </source>
</evidence>
<name>T1H9L6_RHOPR</name>
<dbReference type="FunFam" id="3.90.550.50:FF:000001">
    <property type="entry name" value="Hexosyltransferase"/>
    <property type="match status" value="1"/>
</dbReference>
<organism evidence="12 13">
    <name type="scientific">Rhodnius prolixus</name>
    <name type="common">Triatomid bug</name>
    <dbReference type="NCBI Taxonomy" id="13249"/>
    <lineage>
        <taxon>Eukaryota</taxon>
        <taxon>Metazoa</taxon>
        <taxon>Ecdysozoa</taxon>
        <taxon>Arthropoda</taxon>
        <taxon>Hexapoda</taxon>
        <taxon>Insecta</taxon>
        <taxon>Pterygota</taxon>
        <taxon>Neoptera</taxon>
        <taxon>Paraneoptera</taxon>
        <taxon>Hemiptera</taxon>
        <taxon>Heteroptera</taxon>
        <taxon>Panheteroptera</taxon>
        <taxon>Cimicomorpha</taxon>
        <taxon>Reduviidae</taxon>
        <taxon>Triatominae</taxon>
        <taxon>Rhodnius</taxon>
    </lineage>
</organism>
<evidence type="ECO:0000313" key="12">
    <source>
        <dbReference type="EnsemblMetazoa" id="RPRC000719-PA"/>
    </source>
</evidence>
<dbReference type="FunCoup" id="T1H9L6">
    <property type="interactions" value="41"/>
</dbReference>
<comment type="subcellular location">
    <subcellularLocation>
        <location evidence="1 11">Golgi apparatus membrane</location>
        <topology evidence="1 11">Single-pass type II membrane protein</topology>
    </subcellularLocation>
</comment>
<keyword evidence="8 11" id="KW-0333">Golgi apparatus</keyword>
<sequence>MGVDMSLSGTIPYNCFAPVNKITICEPTIPPPQHITSHHLQKNSRKIQFMYKLTGRSDIESLPELGCKLGNITNATSSHHVVASSKSSLEIGKSPSSSPVVLIGHQNAAAVKVPQENQTLDKTAQGILTENLYQSGYNIPNVDLCPELGNKLKLVVGIMSAPSHTEARMAIRQTWGHFGQRRDVSLAFMLGMSRVNTINTATFQESQIYGDVVRADFLDSYDNLTLKTVSLLDWVENYCSKGEIRGVCPTLNGLLAHRPKFVLKTDDDMFINFPHLLTFIEKHTNAKRTIFGRLARKWKPIRNRKSKYFVSTKQFSLPVFPDFTTGPAYLLTSDIISDMFKRALKSTYLKLEDVFTTGIVAQSIDVKRVHINEFINKRIPFNICNIKKSISIHMVKFHEQFDLWKKLLDGRSKFVFNLTITLKRCC</sequence>
<evidence type="ECO:0000256" key="9">
    <source>
        <dbReference type="ARBA" id="ARBA00023136"/>
    </source>
</evidence>
<proteinExistence type="inferred from homology"/>
<accession>T1H9L6</accession>
<evidence type="ECO:0000256" key="1">
    <source>
        <dbReference type="ARBA" id="ARBA00004323"/>
    </source>
</evidence>
<dbReference type="HOGENOM" id="CLU_036849_8_1_1"/>
<comment type="similarity">
    <text evidence="2 11">Belongs to the glycosyltransferase 31 family.</text>
</comment>
<dbReference type="eggNOG" id="KOG2287">
    <property type="taxonomic scope" value="Eukaryota"/>
</dbReference>
<dbReference type="VEuPathDB" id="VectorBase:RPRC000719"/>
<evidence type="ECO:0000256" key="2">
    <source>
        <dbReference type="ARBA" id="ARBA00008661"/>
    </source>
</evidence>
<dbReference type="InterPro" id="IPR002659">
    <property type="entry name" value="Glyco_trans_31"/>
</dbReference>
<evidence type="ECO:0000256" key="4">
    <source>
        <dbReference type="ARBA" id="ARBA00022679"/>
    </source>
</evidence>
<dbReference type="Proteomes" id="UP000015103">
    <property type="component" value="Unassembled WGS sequence"/>
</dbReference>
<evidence type="ECO:0000256" key="10">
    <source>
        <dbReference type="ARBA" id="ARBA00023180"/>
    </source>
</evidence>
<dbReference type="Pfam" id="PF01762">
    <property type="entry name" value="Galactosyl_T"/>
    <property type="match status" value="2"/>
</dbReference>
<reference evidence="12" key="1">
    <citation type="submission" date="2015-05" db="UniProtKB">
        <authorList>
            <consortium name="EnsemblMetazoa"/>
        </authorList>
    </citation>
    <scope>IDENTIFICATION</scope>
</reference>
<dbReference type="GO" id="GO:0006493">
    <property type="term" value="P:protein O-linked glycosylation"/>
    <property type="evidence" value="ECO:0007669"/>
    <property type="project" value="TreeGrafter"/>
</dbReference>
<evidence type="ECO:0000256" key="8">
    <source>
        <dbReference type="ARBA" id="ARBA00023034"/>
    </source>
</evidence>
<protein>
    <recommendedName>
        <fullName evidence="11">Hexosyltransferase</fullName>
        <ecNumber evidence="11">2.4.1.-</ecNumber>
    </recommendedName>
</protein>
<dbReference type="STRING" id="13249.T1H9L6"/>
<evidence type="ECO:0000256" key="3">
    <source>
        <dbReference type="ARBA" id="ARBA00022676"/>
    </source>
</evidence>
<dbReference type="Gene3D" id="3.90.550.50">
    <property type="match status" value="1"/>
</dbReference>
<keyword evidence="3 11" id="KW-0328">Glycosyltransferase</keyword>
<dbReference type="OMA" id="IDTERIC"/>
<dbReference type="PANTHER" id="PTHR11214">
    <property type="entry name" value="BETA-1,3-N-ACETYLGLUCOSAMINYLTRANSFERASE"/>
    <property type="match status" value="1"/>
</dbReference>